<evidence type="ECO:0000313" key="12">
    <source>
        <dbReference type="Proteomes" id="UP001249851"/>
    </source>
</evidence>
<dbReference type="PRINTS" id="PR00237">
    <property type="entry name" value="GPCRRHODOPSN"/>
</dbReference>
<evidence type="ECO:0000256" key="2">
    <source>
        <dbReference type="ARBA" id="ARBA00022475"/>
    </source>
</evidence>
<keyword evidence="7 11" id="KW-0675">Receptor</keyword>
<feature type="transmembrane region" description="Helical" evidence="9">
    <location>
        <begin position="155"/>
        <end position="172"/>
    </location>
</feature>
<reference evidence="11" key="2">
    <citation type="journal article" date="2023" name="Science">
        <title>Genomic signatures of disease resistance in endangered staghorn corals.</title>
        <authorList>
            <person name="Vollmer S.V."/>
            <person name="Selwyn J.D."/>
            <person name="Despard B.A."/>
            <person name="Roesel C.L."/>
        </authorList>
    </citation>
    <scope>NUCLEOTIDE SEQUENCE</scope>
    <source>
        <strain evidence="11">K2</strain>
    </source>
</reference>
<evidence type="ECO:0000259" key="10">
    <source>
        <dbReference type="PROSITE" id="PS50262"/>
    </source>
</evidence>
<dbReference type="PANTHER" id="PTHR24249">
    <property type="entry name" value="HISTAMINE RECEPTOR-RELATED G-PROTEIN COUPLED RECEPTOR"/>
    <property type="match status" value="1"/>
</dbReference>
<keyword evidence="3 9" id="KW-0812">Transmembrane</keyword>
<name>A0AAD9QQ72_ACRCE</name>
<feature type="domain" description="G-protein coupled receptors family 1 profile" evidence="10">
    <location>
        <begin position="51"/>
        <end position="289"/>
    </location>
</feature>
<keyword evidence="5" id="KW-0297">G-protein coupled receptor</keyword>
<dbReference type="InterPro" id="IPR017452">
    <property type="entry name" value="GPCR_Rhodpsn_7TM"/>
</dbReference>
<feature type="transmembrane region" description="Helical" evidence="9">
    <location>
        <begin position="237"/>
        <end position="258"/>
    </location>
</feature>
<evidence type="ECO:0000256" key="5">
    <source>
        <dbReference type="ARBA" id="ARBA00023040"/>
    </source>
</evidence>
<feature type="transmembrane region" description="Helical" evidence="9">
    <location>
        <begin position="113"/>
        <end position="134"/>
    </location>
</feature>
<feature type="transmembrane region" description="Helical" evidence="9">
    <location>
        <begin position="460"/>
        <end position="477"/>
    </location>
</feature>
<evidence type="ECO:0000256" key="9">
    <source>
        <dbReference type="SAM" id="Phobius"/>
    </source>
</evidence>
<comment type="subcellular location">
    <subcellularLocation>
        <location evidence="1">Cell membrane</location>
        <topology evidence="1">Multi-pass membrane protein</topology>
    </subcellularLocation>
</comment>
<feature type="transmembrane region" description="Helical" evidence="9">
    <location>
        <begin position="71"/>
        <end position="93"/>
    </location>
</feature>
<dbReference type="InterPro" id="IPR000276">
    <property type="entry name" value="GPCR_Rhodpsn"/>
</dbReference>
<keyword evidence="8" id="KW-0807">Transducer</keyword>
<dbReference type="SUPFAM" id="SSF81321">
    <property type="entry name" value="Family A G protein-coupled receptor-like"/>
    <property type="match status" value="2"/>
</dbReference>
<dbReference type="EMBL" id="JARQWQ010000020">
    <property type="protein sequence ID" value="KAK2565305.1"/>
    <property type="molecule type" value="Genomic_DNA"/>
</dbReference>
<evidence type="ECO:0000256" key="8">
    <source>
        <dbReference type="ARBA" id="ARBA00023224"/>
    </source>
</evidence>
<feature type="transmembrane region" description="Helical" evidence="9">
    <location>
        <begin position="337"/>
        <end position="364"/>
    </location>
</feature>
<feature type="transmembrane region" description="Helical" evidence="9">
    <location>
        <begin position="178"/>
        <end position="202"/>
    </location>
</feature>
<keyword evidence="6 9" id="KW-0472">Membrane</keyword>
<feature type="transmembrane region" description="Helical" evidence="9">
    <location>
        <begin position="270"/>
        <end position="292"/>
    </location>
</feature>
<feature type="transmembrane region" description="Helical" evidence="9">
    <location>
        <begin position="542"/>
        <end position="563"/>
    </location>
</feature>
<comment type="caution">
    <text evidence="11">The sequence shown here is derived from an EMBL/GenBank/DDBJ whole genome shotgun (WGS) entry which is preliminary data.</text>
</comment>
<feature type="domain" description="G-protein coupled receptors family 1 profile" evidence="10">
    <location>
        <begin position="356"/>
        <end position="594"/>
    </location>
</feature>
<evidence type="ECO:0000256" key="6">
    <source>
        <dbReference type="ARBA" id="ARBA00023136"/>
    </source>
</evidence>
<dbReference type="Pfam" id="PF00001">
    <property type="entry name" value="7tm_1"/>
    <property type="match status" value="4"/>
</dbReference>
<sequence>MMTNMSEINLSNFSRNAYVSDENLQLQPPEQVVLIIQIIITTTTCPLTILLNILVILAVKKTPRLQSKANILLACLAATDAFIGLTAQPSSILVEMCRLFDMKSLAEKLRFYFHDRALSAGITNCLLHLMLVTFERLVAIKFTNHYPFLITEKNIKVSVATFWIVALGTWVLRYIAPYVVLFTLGPLVPSCIIFIVISYVILYRETLRHKKRIKTEQIAQPEVETFLKENKALKTTVYVVGSLVFCFIPSSFLLLSYLVDSLSLKDSVYFVSFCRVLVMLNSLLNPLIYFWRDKEMRKLVLPFLSTRITVFSFFRVYRKPFESDKALPSEFITRNQVVLITQIIITATACPFTILLNILVIMAVKKTPRLQSKANILLACLAATDTFIGLTAQPSYILFTTFQVFGMSSLAQTIRYHWQDRSVVAGITNSLLHLMLVTFERLVAIKFTIHYPLLITEKNIKVSVAIFWIIAVCSWVLRYVTPYVGLLTLGSVLPICIIFIAISYVILYRETLRHRKRIKTEQIVQQEVETFLKENKALKTTVYVVGSLVLCFIPASFLFLSIVVEGLTFEKSASFVSFCRVLSLLNSLFNPLIYFWRDKEMRKLVLPYFSTCITVVPSN</sequence>
<evidence type="ECO:0000313" key="11">
    <source>
        <dbReference type="EMBL" id="KAK2565305.1"/>
    </source>
</evidence>
<accession>A0AAD9QQ72</accession>
<organism evidence="11 12">
    <name type="scientific">Acropora cervicornis</name>
    <name type="common">Staghorn coral</name>
    <dbReference type="NCBI Taxonomy" id="6130"/>
    <lineage>
        <taxon>Eukaryota</taxon>
        <taxon>Metazoa</taxon>
        <taxon>Cnidaria</taxon>
        <taxon>Anthozoa</taxon>
        <taxon>Hexacorallia</taxon>
        <taxon>Scleractinia</taxon>
        <taxon>Astrocoeniina</taxon>
        <taxon>Acroporidae</taxon>
        <taxon>Acropora</taxon>
    </lineage>
</organism>
<evidence type="ECO:0000256" key="7">
    <source>
        <dbReference type="ARBA" id="ARBA00023170"/>
    </source>
</evidence>
<feature type="transmembrane region" description="Helical" evidence="9">
    <location>
        <begin position="575"/>
        <end position="596"/>
    </location>
</feature>
<dbReference type="GO" id="GO:0005886">
    <property type="term" value="C:plasma membrane"/>
    <property type="evidence" value="ECO:0007669"/>
    <property type="project" value="UniProtKB-SubCell"/>
</dbReference>
<keyword evidence="2" id="KW-1003">Cell membrane</keyword>
<evidence type="ECO:0000256" key="1">
    <source>
        <dbReference type="ARBA" id="ARBA00004651"/>
    </source>
</evidence>
<dbReference type="Proteomes" id="UP001249851">
    <property type="component" value="Unassembled WGS sequence"/>
</dbReference>
<dbReference type="PANTHER" id="PTHR24249:SF421">
    <property type="entry name" value="G-PROTEIN COUPLED RECEPTORS FAMILY 1 PROFILE DOMAIN-CONTAINING PROTEIN"/>
    <property type="match status" value="1"/>
</dbReference>
<gene>
    <name evidence="11" type="ORF">P5673_011266</name>
</gene>
<feature type="transmembrane region" description="Helical" evidence="9">
    <location>
        <begin position="299"/>
        <end position="317"/>
    </location>
</feature>
<feature type="transmembrane region" description="Helical" evidence="9">
    <location>
        <begin position="376"/>
        <end position="402"/>
    </location>
</feature>
<proteinExistence type="predicted"/>
<keyword evidence="4 9" id="KW-1133">Transmembrane helix</keyword>
<feature type="transmembrane region" description="Helical" evidence="9">
    <location>
        <begin position="483"/>
        <end position="507"/>
    </location>
</feature>
<dbReference type="GO" id="GO:0004930">
    <property type="term" value="F:G protein-coupled receptor activity"/>
    <property type="evidence" value="ECO:0007669"/>
    <property type="project" value="UniProtKB-KW"/>
</dbReference>
<dbReference type="CDD" id="cd00637">
    <property type="entry name" value="7tm_classA_rhodopsin-like"/>
    <property type="match status" value="2"/>
</dbReference>
<dbReference type="PROSITE" id="PS50262">
    <property type="entry name" value="G_PROTEIN_RECEP_F1_2"/>
    <property type="match status" value="2"/>
</dbReference>
<dbReference type="AlphaFoldDB" id="A0AAD9QQ72"/>
<evidence type="ECO:0000256" key="3">
    <source>
        <dbReference type="ARBA" id="ARBA00022692"/>
    </source>
</evidence>
<dbReference type="SMART" id="SM01381">
    <property type="entry name" value="7TM_GPCR_Srsx"/>
    <property type="match status" value="1"/>
</dbReference>
<protein>
    <submittedName>
        <fullName evidence="11">Histamine H2 receptor</fullName>
    </submittedName>
</protein>
<evidence type="ECO:0000256" key="4">
    <source>
        <dbReference type="ARBA" id="ARBA00022989"/>
    </source>
</evidence>
<feature type="transmembrane region" description="Helical" evidence="9">
    <location>
        <begin position="422"/>
        <end position="439"/>
    </location>
</feature>
<reference evidence="11" key="1">
    <citation type="journal article" date="2023" name="G3 (Bethesda)">
        <title>Whole genome assembly and annotation of the endangered Caribbean coral Acropora cervicornis.</title>
        <authorList>
            <person name="Selwyn J.D."/>
            <person name="Vollmer S.V."/>
        </authorList>
    </citation>
    <scope>NUCLEOTIDE SEQUENCE</scope>
    <source>
        <strain evidence="11">K2</strain>
    </source>
</reference>
<keyword evidence="12" id="KW-1185">Reference proteome</keyword>
<dbReference type="InterPro" id="IPR050569">
    <property type="entry name" value="TAAR"/>
</dbReference>
<dbReference type="Gene3D" id="1.20.1070.10">
    <property type="entry name" value="Rhodopsin 7-helix transmembrane proteins"/>
    <property type="match status" value="2"/>
</dbReference>
<feature type="transmembrane region" description="Helical" evidence="9">
    <location>
        <begin position="34"/>
        <end position="59"/>
    </location>
</feature>